<gene>
    <name evidence="1" type="ORF">QNH24_16835</name>
</gene>
<evidence type="ECO:0008006" key="3">
    <source>
        <dbReference type="Google" id="ProtNLM"/>
    </source>
</evidence>
<protein>
    <recommendedName>
        <fullName evidence="3">23S rRNA methyltransferase</fullName>
    </recommendedName>
</protein>
<evidence type="ECO:0000313" key="2">
    <source>
        <dbReference type="Proteomes" id="UP001178322"/>
    </source>
</evidence>
<evidence type="ECO:0000313" key="1">
    <source>
        <dbReference type="EMBL" id="WHY49988.1"/>
    </source>
</evidence>
<organism evidence="1 2">
    <name type="scientific">Lysinibacillus pakistanensis</name>
    <dbReference type="NCBI Taxonomy" id="759811"/>
    <lineage>
        <taxon>Bacteria</taxon>
        <taxon>Bacillati</taxon>
        <taxon>Bacillota</taxon>
        <taxon>Bacilli</taxon>
        <taxon>Bacillales</taxon>
        <taxon>Bacillaceae</taxon>
        <taxon>Lysinibacillus</taxon>
    </lineage>
</organism>
<proteinExistence type="predicted"/>
<dbReference type="AlphaFoldDB" id="A0AAX3WQ69"/>
<accession>A0AAX3WQ69</accession>
<dbReference type="RefSeq" id="WP_283868696.1">
    <property type="nucleotide sequence ID" value="NZ_CP126101.1"/>
</dbReference>
<dbReference type="Proteomes" id="UP001178322">
    <property type="component" value="Chromosome"/>
</dbReference>
<sequence>MRWITKLACVACLGALLVGCGERLSEIKGAVSGINSAADSAASAVGRDVHAIRAITINYKNTTFTVNDLFKSILRDIRWDYDPDKKELHVRGTWQAPLFSEQTWDEAMKKQLAETGVVNVTCVIKDDQIDGSQTVITLVFNDDTILEMTGEEALDYLYDTYLKK</sequence>
<dbReference type="EMBL" id="CP126101">
    <property type="protein sequence ID" value="WHY49988.1"/>
    <property type="molecule type" value="Genomic_DNA"/>
</dbReference>
<name>A0AAX3WQ69_9BACI</name>
<dbReference type="PROSITE" id="PS51257">
    <property type="entry name" value="PROKAR_LIPOPROTEIN"/>
    <property type="match status" value="1"/>
</dbReference>
<reference evidence="1" key="1">
    <citation type="submission" date="2023-05" db="EMBL/GenBank/DDBJ databases">
        <title>Comparative genomics of Bacillaceae isolates and their secondary metabolite potential.</title>
        <authorList>
            <person name="Song L."/>
            <person name="Nielsen L.J."/>
            <person name="Mohite O."/>
            <person name="Xu X."/>
            <person name="Weber T."/>
            <person name="Kovacs A.T."/>
        </authorList>
    </citation>
    <scope>NUCLEOTIDE SEQUENCE</scope>
    <source>
        <strain evidence="1">LY1</strain>
    </source>
</reference>